<protein>
    <submittedName>
        <fullName evidence="1">Uncharacterized protein</fullName>
    </submittedName>
</protein>
<dbReference type="RefSeq" id="XP_041198098.1">
    <property type="nucleotide sequence ID" value="XM_041343397.1"/>
</dbReference>
<evidence type="ECO:0000313" key="1">
    <source>
        <dbReference type="EMBL" id="KAG1824381.1"/>
    </source>
</evidence>
<evidence type="ECO:0000313" key="2">
    <source>
        <dbReference type="Proteomes" id="UP000807769"/>
    </source>
</evidence>
<comment type="caution">
    <text evidence="1">The sequence shown here is derived from an EMBL/GenBank/DDBJ whole genome shotgun (WGS) entry which is preliminary data.</text>
</comment>
<proteinExistence type="predicted"/>
<gene>
    <name evidence="1" type="ORF">BJ212DRAFT_522627</name>
</gene>
<reference evidence="1" key="1">
    <citation type="journal article" date="2020" name="New Phytol.">
        <title>Comparative genomics reveals dynamic genome evolution in host specialist ectomycorrhizal fungi.</title>
        <authorList>
            <person name="Lofgren L.A."/>
            <person name="Nguyen N.H."/>
            <person name="Vilgalys R."/>
            <person name="Ruytinx J."/>
            <person name="Liao H.L."/>
            <person name="Branco S."/>
            <person name="Kuo A."/>
            <person name="LaButti K."/>
            <person name="Lipzen A."/>
            <person name="Andreopoulos W."/>
            <person name="Pangilinan J."/>
            <person name="Riley R."/>
            <person name="Hundley H."/>
            <person name="Na H."/>
            <person name="Barry K."/>
            <person name="Grigoriev I.V."/>
            <person name="Stajich J.E."/>
            <person name="Kennedy P.G."/>
        </authorList>
    </citation>
    <scope>NUCLEOTIDE SEQUENCE</scope>
    <source>
        <strain evidence="1">MN1</strain>
    </source>
</reference>
<keyword evidence="2" id="KW-1185">Reference proteome</keyword>
<name>A0A9P7JI89_9AGAM</name>
<dbReference type="GeneID" id="64637413"/>
<dbReference type="Proteomes" id="UP000807769">
    <property type="component" value="Unassembled WGS sequence"/>
</dbReference>
<organism evidence="1 2">
    <name type="scientific">Suillus subaureus</name>
    <dbReference type="NCBI Taxonomy" id="48587"/>
    <lineage>
        <taxon>Eukaryota</taxon>
        <taxon>Fungi</taxon>
        <taxon>Dikarya</taxon>
        <taxon>Basidiomycota</taxon>
        <taxon>Agaricomycotina</taxon>
        <taxon>Agaricomycetes</taxon>
        <taxon>Agaricomycetidae</taxon>
        <taxon>Boletales</taxon>
        <taxon>Suillineae</taxon>
        <taxon>Suillaceae</taxon>
        <taxon>Suillus</taxon>
    </lineage>
</organism>
<accession>A0A9P7JI89</accession>
<dbReference type="AlphaFoldDB" id="A0A9P7JI89"/>
<sequence>MNCASHMLLRGHLSDLQPIMFNELPVRTELQSENVLCKYLQAKLHLFPPNRSEEKSPQICALPTSLDDTTEKNRLPGLLTRAKTCHTLSESKTGAQLSIKPSSTPFRTWILMRMLGIRHHKPPWNCQRIRAQSGRAEAGWMEIPIWISIIMIPKISDTGTEREILPYFLHSICFEAGLEWQGEMLHHGHCVYPEIVNCGVWT</sequence>
<dbReference type="EMBL" id="JABBWG010000003">
    <property type="protein sequence ID" value="KAG1824381.1"/>
    <property type="molecule type" value="Genomic_DNA"/>
</dbReference>